<dbReference type="HAMAP" id="MF_00724">
    <property type="entry name" value="FliE"/>
    <property type="match status" value="1"/>
</dbReference>
<keyword evidence="3 4" id="KW-0975">Bacterial flagellum</keyword>
<evidence type="ECO:0000256" key="3">
    <source>
        <dbReference type="ARBA" id="ARBA00023143"/>
    </source>
</evidence>
<evidence type="ECO:0000313" key="6">
    <source>
        <dbReference type="EMBL" id="MDQ0337261.1"/>
    </source>
</evidence>
<reference evidence="6 7" key="1">
    <citation type="submission" date="2023-07" db="EMBL/GenBank/DDBJ databases">
        <title>Genomic Encyclopedia of Type Strains, Phase IV (KMG-IV): sequencing the most valuable type-strain genomes for metagenomic binning, comparative biology and taxonomic classification.</title>
        <authorList>
            <person name="Goeker M."/>
        </authorList>
    </citation>
    <scope>NUCLEOTIDE SEQUENCE [LARGE SCALE GENOMIC DNA]</scope>
    <source>
        <strain evidence="6 7">DSM 17740</strain>
    </source>
</reference>
<dbReference type="EMBL" id="JAUSUQ010000001">
    <property type="protein sequence ID" value="MDQ0337261.1"/>
    <property type="molecule type" value="Genomic_DNA"/>
</dbReference>
<evidence type="ECO:0000256" key="2">
    <source>
        <dbReference type="ARBA" id="ARBA00009272"/>
    </source>
</evidence>
<organism evidence="6 7">
    <name type="scientific">Caldalkalibacillus uzonensis</name>
    <dbReference type="NCBI Taxonomy" id="353224"/>
    <lineage>
        <taxon>Bacteria</taxon>
        <taxon>Bacillati</taxon>
        <taxon>Bacillota</taxon>
        <taxon>Bacilli</taxon>
        <taxon>Bacillales</taxon>
        <taxon>Bacillaceae</taxon>
        <taxon>Caldalkalibacillus</taxon>
    </lineage>
</organism>
<dbReference type="NCBIfam" id="TIGR00205">
    <property type="entry name" value="fliE"/>
    <property type="match status" value="1"/>
</dbReference>
<comment type="caution">
    <text evidence="6">The sequence shown here is derived from an EMBL/GenBank/DDBJ whole genome shotgun (WGS) entry which is preliminary data.</text>
</comment>
<dbReference type="Proteomes" id="UP001232445">
    <property type="component" value="Unassembled WGS sequence"/>
</dbReference>
<dbReference type="RefSeq" id="WP_307334169.1">
    <property type="nucleotide sequence ID" value="NZ_JAUSUQ010000001.1"/>
</dbReference>
<dbReference type="InterPro" id="IPR001624">
    <property type="entry name" value="FliE"/>
</dbReference>
<keyword evidence="7" id="KW-1185">Reference proteome</keyword>
<dbReference type="Pfam" id="PF02049">
    <property type="entry name" value="FliE"/>
    <property type="match status" value="1"/>
</dbReference>
<keyword evidence="6" id="KW-0969">Cilium</keyword>
<keyword evidence="6" id="KW-0282">Flagellum</keyword>
<comment type="subcellular location">
    <subcellularLocation>
        <location evidence="1 4">Bacterial flagellum basal body</location>
    </subcellularLocation>
</comment>
<evidence type="ECO:0000313" key="7">
    <source>
        <dbReference type="Proteomes" id="UP001232445"/>
    </source>
</evidence>
<accession>A0ABU0CMZ2</accession>
<dbReference type="PANTHER" id="PTHR34653:SF1">
    <property type="entry name" value="FLAGELLAR HOOK-BASAL BODY COMPLEX PROTEIN FLIE"/>
    <property type="match status" value="1"/>
</dbReference>
<evidence type="ECO:0000256" key="5">
    <source>
        <dbReference type="NCBIfam" id="TIGR00205"/>
    </source>
</evidence>
<sequence>MNSIDRIGFLPGIKAAQPERHHASSTDFGALLKQALREVNRSQQEADQLTQKLVTGEVDDLHQVMIAAEKANLQLQLTIQVRNKVVEAYQDIMRMQM</sequence>
<dbReference type="PRINTS" id="PR01006">
    <property type="entry name" value="FLGHOOKFLIE"/>
</dbReference>
<comment type="similarity">
    <text evidence="2 4">Belongs to the FliE family.</text>
</comment>
<evidence type="ECO:0000256" key="4">
    <source>
        <dbReference type="HAMAP-Rule" id="MF_00724"/>
    </source>
</evidence>
<evidence type="ECO:0000256" key="1">
    <source>
        <dbReference type="ARBA" id="ARBA00004117"/>
    </source>
</evidence>
<protein>
    <recommendedName>
        <fullName evidence="4 5">Flagellar hook-basal body complex protein FliE</fullName>
    </recommendedName>
</protein>
<gene>
    <name evidence="4" type="primary">fliE</name>
    <name evidence="6" type="ORF">J2S00_000031</name>
</gene>
<dbReference type="PANTHER" id="PTHR34653">
    <property type="match status" value="1"/>
</dbReference>
<keyword evidence="6" id="KW-0966">Cell projection</keyword>
<name>A0ABU0CMZ2_9BACI</name>
<proteinExistence type="inferred from homology"/>